<feature type="transmembrane region" description="Helical" evidence="7">
    <location>
        <begin position="204"/>
        <end position="229"/>
    </location>
</feature>
<evidence type="ECO:0000256" key="7">
    <source>
        <dbReference type="SAM" id="Phobius"/>
    </source>
</evidence>
<dbReference type="PIRSF" id="PIRSF006603">
    <property type="entry name" value="DinF"/>
    <property type="match status" value="1"/>
</dbReference>
<name>A0A7C5YX44_9CREN</name>
<dbReference type="PANTHER" id="PTHR43549:SF2">
    <property type="entry name" value="MULTIDRUG RESISTANCE PROTEIN NORM-RELATED"/>
    <property type="match status" value="1"/>
</dbReference>
<dbReference type="EMBL" id="DRZI01000273">
    <property type="protein sequence ID" value="HHP82272.1"/>
    <property type="molecule type" value="Genomic_DNA"/>
</dbReference>
<sequence>MAKGMPREYVSKYREAILNGSIIPTFLRIGTPMLIVRLVQDVYGLVDAFWLSRYSQFAVAVPRQVWPSYMLFIAFIMAFTSANLAIISQYAGAKMYHYIGETASKMLFISIVSSILSGLIFYFTAPYIFTYLVATPTEIYNDVVSYAHIMCFDILFLSINMTLATLIQSLGDTKTVAISQIIGSIANVFLDPIFIVGFGPIPSLGVAGAAIATVLSKVVSMSMLIYLLARRYPDIGVRIISRVDKEYLFLAFRILLPLLVMNISNSLSFNLQNRLINTFGIIAATAFTIGFIVFELTNTSLWGLTEGIGIMVGQNLGAGNIDRAKKIARRTSIFIFATVTATAAIVYLARMEIASIFITGQNVPQHIVDEIYSEINKFISLTIWTLAFFALTFSAMAVGRGSGYTLMPTIINMVRLWGLRIGLGYLLALTFSLETLGIYIAFAVSNIIGGLLSILWIYIGTWAKPVIKEVRTQIPKPIEIKPIPITRQVNDSKQNKELE</sequence>
<evidence type="ECO:0000256" key="3">
    <source>
        <dbReference type="ARBA" id="ARBA00022475"/>
    </source>
</evidence>
<feature type="transmembrane region" description="Helical" evidence="7">
    <location>
        <begin position="21"/>
        <end position="46"/>
    </location>
</feature>
<reference evidence="9" key="1">
    <citation type="journal article" date="2020" name="mSystems">
        <title>Genome- and Community-Level Interaction Insights into Carbon Utilization and Element Cycling Functions of Hydrothermarchaeota in Hydrothermal Sediment.</title>
        <authorList>
            <person name="Zhou Z."/>
            <person name="Liu Y."/>
            <person name="Xu W."/>
            <person name="Pan J."/>
            <person name="Luo Z.H."/>
            <person name="Li M."/>
        </authorList>
    </citation>
    <scope>NUCLEOTIDE SEQUENCE [LARGE SCALE GENOMIC DNA]</scope>
    <source>
        <strain evidence="9">SpSt-1</strain>
        <strain evidence="8">SpSt-1121</strain>
    </source>
</reference>
<evidence type="ECO:0000313" key="8">
    <source>
        <dbReference type="EMBL" id="HHP82272.1"/>
    </source>
</evidence>
<dbReference type="GO" id="GO:0005886">
    <property type="term" value="C:plasma membrane"/>
    <property type="evidence" value="ECO:0007669"/>
    <property type="project" value="UniProtKB-SubCell"/>
</dbReference>
<feature type="transmembrane region" description="Helical" evidence="7">
    <location>
        <begin position="178"/>
        <end position="198"/>
    </location>
</feature>
<dbReference type="InterPro" id="IPR052031">
    <property type="entry name" value="Membrane_Transporter-Flippase"/>
</dbReference>
<evidence type="ECO:0000256" key="6">
    <source>
        <dbReference type="ARBA" id="ARBA00023136"/>
    </source>
</evidence>
<dbReference type="GO" id="GO:0015297">
    <property type="term" value="F:antiporter activity"/>
    <property type="evidence" value="ECO:0007669"/>
    <property type="project" value="InterPro"/>
</dbReference>
<evidence type="ECO:0000256" key="4">
    <source>
        <dbReference type="ARBA" id="ARBA00022692"/>
    </source>
</evidence>
<dbReference type="InterPro" id="IPR002528">
    <property type="entry name" value="MATE_fam"/>
</dbReference>
<proteinExistence type="predicted"/>
<protein>
    <submittedName>
        <fullName evidence="9">MATE family efflux transporter</fullName>
    </submittedName>
</protein>
<evidence type="ECO:0000256" key="5">
    <source>
        <dbReference type="ARBA" id="ARBA00022989"/>
    </source>
</evidence>
<evidence type="ECO:0000313" key="9">
    <source>
        <dbReference type="EMBL" id="HHR95653.1"/>
    </source>
</evidence>
<keyword evidence="4 7" id="KW-0812">Transmembrane</keyword>
<gene>
    <name evidence="9" type="ORF">ENL47_02245</name>
    <name evidence="8" type="ORF">ENM84_06380</name>
</gene>
<dbReference type="NCBIfam" id="TIGR00797">
    <property type="entry name" value="matE"/>
    <property type="match status" value="1"/>
</dbReference>
<feature type="transmembrane region" description="Helical" evidence="7">
    <location>
        <begin position="437"/>
        <end position="459"/>
    </location>
</feature>
<accession>A0A7C5YX44</accession>
<feature type="transmembrane region" description="Helical" evidence="7">
    <location>
        <begin position="333"/>
        <end position="358"/>
    </location>
</feature>
<comment type="subcellular location">
    <subcellularLocation>
        <location evidence="1">Cell membrane</location>
        <topology evidence="1">Multi-pass membrane protein</topology>
    </subcellularLocation>
</comment>
<feature type="transmembrane region" description="Helical" evidence="7">
    <location>
        <begin position="107"/>
        <end position="134"/>
    </location>
</feature>
<evidence type="ECO:0000256" key="1">
    <source>
        <dbReference type="ARBA" id="ARBA00004651"/>
    </source>
</evidence>
<keyword evidence="5 7" id="KW-1133">Transmembrane helix</keyword>
<comment type="caution">
    <text evidence="9">The sequence shown here is derived from an EMBL/GenBank/DDBJ whole genome shotgun (WGS) entry which is preliminary data.</text>
</comment>
<keyword evidence="3" id="KW-1003">Cell membrane</keyword>
<evidence type="ECO:0000256" key="2">
    <source>
        <dbReference type="ARBA" id="ARBA00022448"/>
    </source>
</evidence>
<keyword evidence="6 7" id="KW-0472">Membrane</keyword>
<feature type="transmembrane region" description="Helical" evidence="7">
    <location>
        <begin position="378"/>
        <end position="398"/>
    </location>
</feature>
<keyword evidence="2" id="KW-0813">Transport</keyword>
<dbReference type="InterPro" id="IPR048279">
    <property type="entry name" value="MdtK-like"/>
</dbReference>
<feature type="transmembrane region" description="Helical" evidence="7">
    <location>
        <begin position="410"/>
        <end position="431"/>
    </location>
</feature>
<dbReference type="EMBL" id="DRUB01000036">
    <property type="protein sequence ID" value="HHR95653.1"/>
    <property type="molecule type" value="Genomic_DNA"/>
</dbReference>
<feature type="transmembrane region" description="Helical" evidence="7">
    <location>
        <begin position="66"/>
        <end position="86"/>
    </location>
</feature>
<dbReference type="GO" id="GO:0042910">
    <property type="term" value="F:xenobiotic transmembrane transporter activity"/>
    <property type="evidence" value="ECO:0007669"/>
    <property type="project" value="InterPro"/>
</dbReference>
<organism evidence="9">
    <name type="scientific">Ignisphaera aggregans</name>
    <dbReference type="NCBI Taxonomy" id="334771"/>
    <lineage>
        <taxon>Archaea</taxon>
        <taxon>Thermoproteota</taxon>
        <taxon>Thermoprotei</taxon>
        <taxon>Desulfurococcales</taxon>
        <taxon>Desulfurococcaceae</taxon>
        <taxon>Ignisphaera</taxon>
    </lineage>
</organism>
<feature type="transmembrane region" description="Helical" evidence="7">
    <location>
        <begin position="250"/>
        <end position="269"/>
    </location>
</feature>
<feature type="transmembrane region" description="Helical" evidence="7">
    <location>
        <begin position="146"/>
        <end position="166"/>
    </location>
</feature>
<dbReference type="Pfam" id="PF01554">
    <property type="entry name" value="MatE"/>
    <property type="match status" value="2"/>
</dbReference>
<dbReference type="PANTHER" id="PTHR43549">
    <property type="entry name" value="MULTIDRUG RESISTANCE PROTEIN YPNP-RELATED"/>
    <property type="match status" value="1"/>
</dbReference>
<dbReference type="AlphaFoldDB" id="A0A7C5YX44"/>
<feature type="transmembrane region" description="Helical" evidence="7">
    <location>
        <begin position="275"/>
        <end position="294"/>
    </location>
</feature>